<evidence type="ECO:0000313" key="2">
    <source>
        <dbReference type="EMBL" id="KAE8657439.1"/>
    </source>
</evidence>
<dbReference type="PANTHER" id="PTHR32467:SF81">
    <property type="entry name" value="OS06G0145700 PROTEIN"/>
    <property type="match status" value="1"/>
</dbReference>
<sequence>MELVTSKSESSPGRTRSFTVKGDAIDMKCIKRRRRDHSNGALGCNNQQLQGDQPTATTVKRSSRFRGVSRHRWTGGSKLTYGISVVESNKEERKKGAYDEEDQQLEPMIWLQSSTGEHLLPPNFPISDYQNEVEIMRSVTKEEYLASLKGEAVGSQGEFPVQRSSEVHRSAHAYDIAAIEYRGINAIKLRQPRRLIRSANIELFPNRAKKLLTSFNSNALMAEPVDIRKKAVVSHCPHSSSAPSTALSLLLRSSMFNKLVEQNLNANHDEMKRTTQRKWPR</sequence>
<feature type="compositionally biased region" description="Polar residues" evidence="1">
    <location>
        <begin position="44"/>
        <end position="60"/>
    </location>
</feature>
<reference evidence="2" key="1">
    <citation type="submission" date="2019-09" db="EMBL/GenBank/DDBJ databases">
        <title>Draft genome information of white flower Hibiscus syriacus.</title>
        <authorList>
            <person name="Kim Y.-M."/>
        </authorList>
    </citation>
    <scope>NUCLEOTIDE SEQUENCE [LARGE SCALE GENOMIC DNA]</scope>
    <source>
        <strain evidence="2">YM2019G1</strain>
    </source>
</reference>
<dbReference type="AlphaFoldDB" id="A0A6A2XG53"/>
<evidence type="ECO:0000313" key="3">
    <source>
        <dbReference type="Proteomes" id="UP000436088"/>
    </source>
</evidence>
<dbReference type="PANTHER" id="PTHR32467">
    <property type="entry name" value="AP2-LIKE ETHYLENE-RESPONSIVE TRANSCRIPTION FACTOR"/>
    <property type="match status" value="1"/>
</dbReference>
<proteinExistence type="predicted"/>
<accession>A0A6A2XG53</accession>
<evidence type="ECO:0000256" key="1">
    <source>
        <dbReference type="SAM" id="MobiDB-lite"/>
    </source>
</evidence>
<dbReference type="EMBL" id="VEPZ02001760">
    <property type="protein sequence ID" value="KAE8657439.1"/>
    <property type="molecule type" value="Genomic_DNA"/>
</dbReference>
<gene>
    <name evidence="2" type="ORF">F3Y22_tig00116995pilonHSYRG00106</name>
</gene>
<organism evidence="2 3">
    <name type="scientific">Hibiscus syriacus</name>
    <name type="common">Rose of Sharon</name>
    <dbReference type="NCBI Taxonomy" id="106335"/>
    <lineage>
        <taxon>Eukaryota</taxon>
        <taxon>Viridiplantae</taxon>
        <taxon>Streptophyta</taxon>
        <taxon>Embryophyta</taxon>
        <taxon>Tracheophyta</taxon>
        <taxon>Spermatophyta</taxon>
        <taxon>Magnoliopsida</taxon>
        <taxon>eudicotyledons</taxon>
        <taxon>Gunneridae</taxon>
        <taxon>Pentapetalae</taxon>
        <taxon>rosids</taxon>
        <taxon>malvids</taxon>
        <taxon>Malvales</taxon>
        <taxon>Malvaceae</taxon>
        <taxon>Malvoideae</taxon>
        <taxon>Hibiscus</taxon>
    </lineage>
</organism>
<keyword evidence="3" id="KW-1185">Reference proteome</keyword>
<feature type="region of interest" description="Disordered" evidence="1">
    <location>
        <begin position="35"/>
        <end position="67"/>
    </location>
</feature>
<dbReference type="Proteomes" id="UP000436088">
    <property type="component" value="Unassembled WGS sequence"/>
</dbReference>
<protein>
    <submittedName>
        <fullName evidence="2">Uncharacterized protein</fullName>
    </submittedName>
</protein>
<comment type="caution">
    <text evidence="2">The sequence shown here is derived from an EMBL/GenBank/DDBJ whole genome shotgun (WGS) entry which is preliminary data.</text>
</comment>
<name>A0A6A2XG53_HIBSY</name>